<sequence>MGFLGSLCVGLLMLDMVKTGWIWTFKPEPVYEIPFNCKLVCYMCWTLWEADNCWAVSRLTGRKIAWNYNHRVDHHAVCWVRKENATVVRSFGIRDTSTTVSCNDNDNNAKYEFCKVCFHPLCNTGPKDVIFY</sequence>
<dbReference type="RefSeq" id="XP_008471850.1">
    <property type="nucleotide sequence ID" value="XM_008473628.3"/>
</dbReference>
<dbReference type="AlphaFoldDB" id="A0A1S3D0Y3"/>
<feature type="chain" id="PRO_5010349691" evidence="1">
    <location>
        <begin position="20"/>
        <end position="132"/>
    </location>
</feature>
<gene>
    <name evidence="3" type="primary">LOC103509036</name>
</gene>
<accession>A0A1S3D0Y3</accession>
<proteinExistence type="predicted"/>
<dbReference type="KEGG" id="dci:103509036"/>
<evidence type="ECO:0000313" key="3">
    <source>
        <dbReference type="RefSeq" id="XP_008471850.1"/>
    </source>
</evidence>
<protein>
    <submittedName>
        <fullName evidence="3">Uncharacterized protein LOC103509036</fullName>
    </submittedName>
</protein>
<dbReference type="GeneID" id="103509036"/>
<evidence type="ECO:0000313" key="2">
    <source>
        <dbReference type="Proteomes" id="UP000079169"/>
    </source>
</evidence>
<keyword evidence="1" id="KW-0732">Signal</keyword>
<reference evidence="3" key="1">
    <citation type="submission" date="2025-08" db="UniProtKB">
        <authorList>
            <consortium name="RefSeq"/>
        </authorList>
    </citation>
    <scope>IDENTIFICATION</scope>
</reference>
<dbReference type="PaxDb" id="121845-A0A1S3D0Y3"/>
<dbReference type="Proteomes" id="UP000079169">
    <property type="component" value="Unplaced"/>
</dbReference>
<name>A0A1S3D0Y3_DIACI</name>
<evidence type="ECO:0000256" key="1">
    <source>
        <dbReference type="SAM" id="SignalP"/>
    </source>
</evidence>
<feature type="signal peptide" evidence="1">
    <location>
        <begin position="1"/>
        <end position="19"/>
    </location>
</feature>
<keyword evidence="2" id="KW-1185">Reference proteome</keyword>
<organism evidence="2 3">
    <name type="scientific">Diaphorina citri</name>
    <name type="common">Asian citrus psyllid</name>
    <dbReference type="NCBI Taxonomy" id="121845"/>
    <lineage>
        <taxon>Eukaryota</taxon>
        <taxon>Metazoa</taxon>
        <taxon>Ecdysozoa</taxon>
        <taxon>Arthropoda</taxon>
        <taxon>Hexapoda</taxon>
        <taxon>Insecta</taxon>
        <taxon>Pterygota</taxon>
        <taxon>Neoptera</taxon>
        <taxon>Paraneoptera</taxon>
        <taxon>Hemiptera</taxon>
        <taxon>Sternorrhyncha</taxon>
        <taxon>Psylloidea</taxon>
        <taxon>Psyllidae</taxon>
        <taxon>Diaphorininae</taxon>
        <taxon>Diaphorina</taxon>
    </lineage>
</organism>